<feature type="domain" description="Sulfatase N-terminal" evidence="4">
    <location>
        <begin position="18"/>
        <end position="242"/>
    </location>
</feature>
<feature type="compositionally biased region" description="Basic and acidic residues" evidence="3">
    <location>
        <begin position="350"/>
        <end position="364"/>
    </location>
</feature>
<comment type="similarity">
    <text evidence="1">Belongs to the sulfatase family.</text>
</comment>
<dbReference type="PANTHER" id="PTHR42693:SF53">
    <property type="entry name" value="ENDO-4-O-SULFATASE"/>
    <property type="match status" value="1"/>
</dbReference>
<evidence type="ECO:0000256" key="1">
    <source>
        <dbReference type="ARBA" id="ARBA00008779"/>
    </source>
</evidence>
<keyword evidence="2 5" id="KW-0378">Hydrolase</keyword>
<dbReference type="OrthoDB" id="9783154at2"/>
<dbReference type="EMBL" id="CP036275">
    <property type="protein sequence ID" value="QDU37610.1"/>
    <property type="molecule type" value="Genomic_DNA"/>
</dbReference>
<dbReference type="Gene3D" id="3.40.720.10">
    <property type="entry name" value="Alkaline Phosphatase, subunit A"/>
    <property type="match status" value="1"/>
</dbReference>
<accession>A0A517Z550</accession>
<dbReference type="Proteomes" id="UP000320496">
    <property type="component" value="Chromosome"/>
</dbReference>
<feature type="region of interest" description="Disordered" evidence="3">
    <location>
        <begin position="350"/>
        <end position="386"/>
    </location>
</feature>
<dbReference type="InterPro" id="IPR017850">
    <property type="entry name" value="Alkaline_phosphatase_core_sf"/>
</dbReference>
<dbReference type="EC" id="3.1.6.1" evidence="5"/>
<organism evidence="5 6">
    <name type="scientific">Maioricimonas rarisocia</name>
    <dbReference type="NCBI Taxonomy" id="2528026"/>
    <lineage>
        <taxon>Bacteria</taxon>
        <taxon>Pseudomonadati</taxon>
        <taxon>Planctomycetota</taxon>
        <taxon>Planctomycetia</taxon>
        <taxon>Planctomycetales</taxon>
        <taxon>Planctomycetaceae</taxon>
        <taxon>Maioricimonas</taxon>
    </lineage>
</organism>
<evidence type="ECO:0000256" key="2">
    <source>
        <dbReference type="ARBA" id="ARBA00022801"/>
    </source>
</evidence>
<name>A0A517Z550_9PLAN</name>
<dbReference type="GO" id="GO:0004065">
    <property type="term" value="F:arylsulfatase activity"/>
    <property type="evidence" value="ECO:0007669"/>
    <property type="project" value="UniProtKB-EC"/>
</dbReference>
<gene>
    <name evidence="5" type="primary">atsA_27</name>
    <name evidence="5" type="ORF">Mal4_19250</name>
</gene>
<protein>
    <submittedName>
        <fullName evidence="5">Arylsulfatase</fullName>
        <ecNumber evidence="5">3.1.6.1</ecNumber>
    </submittedName>
</protein>
<dbReference type="PANTHER" id="PTHR42693">
    <property type="entry name" value="ARYLSULFATASE FAMILY MEMBER"/>
    <property type="match status" value="1"/>
</dbReference>
<dbReference type="Pfam" id="PF00884">
    <property type="entry name" value="Sulfatase"/>
    <property type="match status" value="1"/>
</dbReference>
<dbReference type="InterPro" id="IPR050738">
    <property type="entry name" value="Sulfatase"/>
</dbReference>
<evidence type="ECO:0000313" key="5">
    <source>
        <dbReference type="EMBL" id="QDU37610.1"/>
    </source>
</evidence>
<dbReference type="AlphaFoldDB" id="A0A517Z550"/>
<dbReference type="InterPro" id="IPR000917">
    <property type="entry name" value="Sulfatase_N"/>
</dbReference>
<dbReference type="SUPFAM" id="SSF53649">
    <property type="entry name" value="Alkaline phosphatase-like"/>
    <property type="match status" value="1"/>
</dbReference>
<dbReference type="KEGG" id="mri:Mal4_19250"/>
<sequence length="386" mass="43835">MNHWDVPRWGVGYFDWAREHTFARILREAGYRTAIAGKWQINDFRLVPDALDRHGFEDWCVWTGYEAGNPPSGRRYQDAYIHTRDGSRTYKGEFGPDVYNRFLIDFMEQHRDEPMMLYYPMCLTHGPLVPTPDDPDAKSKLEKHRAMVRYTDKLVGQLVDAAERLGIRDRTIFVFTTDNGTAGSLRGTIDGKRPSGGKASKYEGGVCMPFIVSGPGIVPSGVETDALVDFSDLLPTFVELAGGRVPDQLDIDGRSFAPLLLGKANDSPRDWILALGHGAARRDEQGVRGVEDFASRVIRDKRFKVWIDSNRQITELYDLQNDPLEQNNLIDDPPKEAEASLETFRDVLAEMPETDARPQYRDRTANAWDKPATEARANRKRRRGSR</sequence>
<reference evidence="5 6" key="1">
    <citation type="submission" date="2019-02" db="EMBL/GenBank/DDBJ databases">
        <title>Deep-cultivation of Planctomycetes and their phenomic and genomic characterization uncovers novel biology.</title>
        <authorList>
            <person name="Wiegand S."/>
            <person name="Jogler M."/>
            <person name="Boedeker C."/>
            <person name="Pinto D."/>
            <person name="Vollmers J."/>
            <person name="Rivas-Marin E."/>
            <person name="Kohn T."/>
            <person name="Peeters S.H."/>
            <person name="Heuer A."/>
            <person name="Rast P."/>
            <person name="Oberbeckmann S."/>
            <person name="Bunk B."/>
            <person name="Jeske O."/>
            <person name="Meyerdierks A."/>
            <person name="Storesund J.E."/>
            <person name="Kallscheuer N."/>
            <person name="Luecker S."/>
            <person name="Lage O.M."/>
            <person name="Pohl T."/>
            <person name="Merkel B.J."/>
            <person name="Hornburger P."/>
            <person name="Mueller R.-W."/>
            <person name="Bruemmer F."/>
            <person name="Labrenz M."/>
            <person name="Spormann A.M."/>
            <person name="Op den Camp H."/>
            <person name="Overmann J."/>
            <person name="Amann R."/>
            <person name="Jetten M.S.M."/>
            <person name="Mascher T."/>
            <person name="Medema M.H."/>
            <person name="Devos D.P."/>
            <person name="Kaster A.-K."/>
            <person name="Ovreas L."/>
            <person name="Rohde M."/>
            <person name="Galperin M.Y."/>
            <person name="Jogler C."/>
        </authorList>
    </citation>
    <scope>NUCLEOTIDE SEQUENCE [LARGE SCALE GENOMIC DNA]</scope>
    <source>
        <strain evidence="5 6">Mal4</strain>
    </source>
</reference>
<evidence type="ECO:0000313" key="6">
    <source>
        <dbReference type="Proteomes" id="UP000320496"/>
    </source>
</evidence>
<dbReference type="Gene3D" id="3.30.1120.10">
    <property type="match status" value="1"/>
</dbReference>
<evidence type="ECO:0000256" key="3">
    <source>
        <dbReference type="SAM" id="MobiDB-lite"/>
    </source>
</evidence>
<keyword evidence="6" id="KW-1185">Reference proteome</keyword>
<proteinExistence type="inferred from homology"/>
<evidence type="ECO:0000259" key="4">
    <source>
        <dbReference type="Pfam" id="PF00884"/>
    </source>
</evidence>